<evidence type="ECO:0000313" key="3">
    <source>
        <dbReference type="EMBL" id="MBB6692649.1"/>
    </source>
</evidence>
<feature type="chain" id="PRO_5039028771" evidence="2">
    <location>
        <begin position="19"/>
        <end position="227"/>
    </location>
</feature>
<dbReference type="EMBL" id="JACJVR010000057">
    <property type="protein sequence ID" value="MBB6692649.1"/>
    <property type="molecule type" value="Genomic_DNA"/>
</dbReference>
<name>A0A841TYL1_9BACL</name>
<comment type="caution">
    <text evidence="3">The sequence shown here is derived from an EMBL/GenBank/DDBJ whole genome shotgun (WGS) entry which is preliminary data.</text>
</comment>
<dbReference type="RefSeq" id="WP_185136639.1">
    <property type="nucleotide sequence ID" value="NZ_JACJVR010000057.1"/>
</dbReference>
<feature type="signal peptide" evidence="2">
    <location>
        <begin position="1"/>
        <end position="18"/>
    </location>
</feature>
<reference evidence="3 4" key="1">
    <citation type="submission" date="2020-08" db="EMBL/GenBank/DDBJ databases">
        <title>Cohnella phylogeny.</title>
        <authorList>
            <person name="Dunlap C."/>
        </authorList>
    </citation>
    <scope>NUCLEOTIDE SEQUENCE [LARGE SCALE GENOMIC DNA]</scope>
    <source>
        <strain evidence="3 4">DSM 25239</strain>
    </source>
</reference>
<dbReference type="Proteomes" id="UP000553776">
    <property type="component" value="Unassembled WGS sequence"/>
</dbReference>
<dbReference type="AlphaFoldDB" id="A0A841TYL1"/>
<feature type="region of interest" description="Disordered" evidence="1">
    <location>
        <begin position="26"/>
        <end position="110"/>
    </location>
</feature>
<sequence>MHLSSMTAARAVGAFVLAASLAACSSAGHGGTSADPSSAAGIVRSSPPPPSSATPAASPMTAPSSSGTAVPDHGKPGVDAAGAEPGGKEEEAGDDDAPFDSEHPTLAGIGLGMSGEAVADKLGAPLQQYELPEGDGSVRIQEYEGISVGFAPNGSVVFVEVASPSASTGLEGIRIGGGGERAAEGLGVPFTSESRVLSKSVAGGMVKIDLDPSTQNVLSVKLIGETG</sequence>
<organism evidence="3 4">
    <name type="scientific">Cohnella xylanilytica</name>
    <dbReference type="NCBI Taxonomy" id="557555"/>
    <lineage>
        <taxon>Bacteria</taxon>
        <taxon>Bacillati</taxon>
        <taxon>Bacillota</taxon>
        <taxon>Bacilli</taxon>
        <taxon>Bacillales</taxon>
        <taxon>Paenibacillaceae</taxon>
        <taxon>Cohnella</taxon>
    </lineage>
</organism>
<gene>
    <name evidence="3" type="ORF">H7B90_14660</name>
</gene>
<feature type="compositionally biased region" description="Low complexity" evidence="1">
    <location>
        <begin position="53"/>
        <end position="69"/>
    </location>
</feature>
<evidence type="ECO:0000313" key="4">
    <source>
        <dbReference type="Proteomes" id="UP000553776"/>
    </source>
</evidence>
<keyword evidence="2" id="KW-0732">Signal</keyword>
<evidence type="ECO:0000256" key="1">
    <source>
        <dbReference type="SAM" id="MobiDB-lite"/>
    </source>
</evidence>
<accession>A0A841TYL1</accession>
<protein>
    <submittedName>
        <fullName evidence="3">Uncharacterized protein</fullName>
    </submittedName>
</protein>
<evidence type="ECO:0000256" key="2">
    <source>
        <dbReference type="SAM" id="SignalP"/>
    </source>
</evidence>
<keyword evidence="4" id="KW-1185">Reference proteome</keyword>
<proteinExistence type="predicted"/>